<sequence>MPDNIPDEAPPPYEQAAGSSSKPNQDASGHLAIPGSSSSHGGIPPASRRSMEDEGRALPEGWVRTFDPKTQHQFFVDTRKDPPRSIWVHPYDDEEYLSTLSGEERERIEQESMGRGHPMSKADMMAEHTDESEAEESHHPGLPPRPDDKGKGKKPLGRKIKDKLTGTTHEEREQERRKREQRDRDLYARHVAIRSCMAKAAQTGQPQLLGKDSDGKDIYVEPPAYQGGFGYPGGYGYNPYARGGVYTTPNARYVRPPAPYARSYGMGYGGGYGLPLALGGGLMGGALLGATSSFAWRVLEHKKLQAPPAPFWGVAEVSDNGFKRDSWLPWMTSGRLTTPSDVTRICRALQPRAEDGTAQMVYYQAGVGSEDNWYSFFIGGFLGEGISENIREAYPFLCTNYENGDEIYLIGFSRGAFTARSVGGLIDAIGLLTRKGLDSFYPIFKDWELQLDPDYQPQYGSDAWPIDRPRFSASDYVPKLKKAGLTRTNIPIKAIAVFDTVGTLGIPELTIGPLKFFSSTRKEYSFVDTEVPSNLEYAYHALALDEARKAFSPTIWESPKDTSQTSLKLGGHLTFDEEYLIRQRDLNESFYTKRGLPVQSWAMGQIKRSDVGPLNSLTGRQKRTPGQYYATDARMGSQTSRLLTKTCEFMHPSVRYRKDNGGLGLATSDKDAGHGAYLPASLDGWVYVRPGEPVPSKPVDTKTGPEWEDRGRWFEEATGTIIVEDQIVEGNKEMELLESWPNVAEQLVS</sequence>
<evidence type="ECO:0000259" key="2">
    <source>
        <dbReference type="Pfam" id="PF09994"/>
    </source>
</evidence>
<evidence type="ECO:0000313" key="3">
    <source>
        <dbReference type="EMBL" id="RMY45475.1"/>
    </source>
</evidence>
<dbReference type="SUPFAM" id="SSF53474">
    <property type="entry name" value="alpha/beta-Hydrolases"/>
    <property type="match status" value="1"/>
</dbReference>
<evidence type="ECO:0000256" key="1">
    <source>
        <dbReference type="SAM" id="MobiDB-lite"/>
    </source>
</evidence>
<feature type="domain" description="T6SS Phospholipase effector Tle1-like catalytic" evidence="2">
    <location>
        <begin position="337"/>
        <end position="566"/>
    </location>
</feature>
<dbReference type="InterPro" id="IPR018712">
    <property type="entry name" value="Tle1-like_cat"/>
</dbReference>
<proteinExistence type="predicted"/>
<dbReference type="EMBL" id="QWIO01003299">
    <property type="protein sequence ID" value="RMY45475.1"/>
    <property type="molecule type" value="Genomic_DNA"/>
</dbReference>
<dbReference type="Pfam" id="PF09994">
    <property type="entry name" value="T6SS_Tle1-like_cat"/>
    <property type="match status" value="1"/>
</dbReference>
<dbReference type="AlphaFoldDB" id="A0A3M7C0B4"/>
<accession>A0A3M7C0B4</accession>
<feature type="compositionally biased region" description="Basic and acidic residues" evidence="1">
    <location>
        <begin position="102"/>
        <end position="114"/>
    </location>
</feature>
<feature type="compositionally biased region" description="Polar residues" evidence="1">
    <location>
        <begin position="17"/>
        <end position="27"/>
    </location>
</feature>
<evidence type="ECO:0000313" key="4">
    <source>
        <dbReference type="Proteomes" id="UP000269539"/>
    </source>
</evidence>
<dbReference type="Proteomes" id="UP000269539">
    <property type="component" value="Unassembled WGS sequence"/>
</dbReference>
<feature type="compositionally biased region" description="Basic residues" evidence="1">
    <location>
        <begin position="151"/>
        <end position="161"/>
    </location>
</feature>
<protein>
    <recommendedName>
        <fullName evidence="2">T6SS Phospholipase effector Tle1-like catalytic domain-containing protein</fullName>
    </recommendedName>
</protein>
<feature type="compositionally biased region" description="Low complexity" evidence="1">
    <location>
        <begin position="32"/>
        <end position="47"/>
    </location>
</feature>
<feature type="compositionally biased region" description="Basic and acidic residues" evidence="1">
    <location>
        <begin position="162"/>
        <end position="186"/>
    </location>
</feature>
<dbReference type="PANTHER" id="PTHR33840">
    <property type="match status" value="1"/>
</dbReference>
<dbReference type="PANTHER" id="PTHR33840:SF1">
    <property type="entry name" value="TLE1 PHOSPHOLIPASE DOMAIN-CONTAINING PROTEIN"/>
    <property type="match status" value="1"/>
</dbReference>
<comment type="caution">
    <text evidence="3">The sequence shown here is derived from an EMBL/GenBank/DDBJ whole genome shotgun (WGS) entry which is preliminary data.</text>
</comment>
<feature type="compositionally biased region" description="Basic and acidic residues" evidence="1">
    <location>
        <begin position="124"/>
        <end position="150"/>
    </location>
</feature>
<reference evidence="3 4" key="1">
    <citation type="journal article" date="2018" name="BMC Genomics">
        <title>Genomic evidence for intraspecific hybridization in a clonal and extremely halotolerant yeast.</title>
        <authorList>
            <person name="Gostincar C."/>
            <person name="Stajich J.E."/>
            <person name="Zupancic J."/>
            <person name="Zalar P."/>
            <person name="Gunde-Cimerman N."/>
        </authorList>
    </citation>
    <scope>NUCLEOTIDE SEQUENCE [LARGE SCALE GENOMIC DNA]</scope>
    <source>
        <strain evidence="3 4">EXF-10513</strain>
    </source>
</reference>
<dbReference type="VEuPathDB" id="FungiDB:BTJ68_01333"/>
<gene>
    <name evidence="3" type="ORF">D0864_15432</name>
</gene>
<organism evidence="3 4">
    <name type="scientific">Hortaea werneckii</name>
    <name type="common">Black yeast</name>
    <name type="synonym">Cladosporium werneckii</name>
    <dbReference type="NCBI Taxonomy" id="91943"/>
    <lineage>
        <taxon>Eukaryota</taxon>
        <taxon>Fungi</taxon>
        <taxon>Dikarya</taxon>
        <taxon>Ascomycota</taxon>
        <taxon>Pezizomycotina</taxon>
        <taxon>Dothideomycetes</taxon>
        <taxon>Dothideomycetidae</taxon>
        <taxon>Mycosphaerellales</taxon>
        <taxon>Teratosphaeriaceae</taxon>
        <taxon>Hortaea</taxon>
    </lineage>
</organism>
<dbReference type="InterPro" id="IPR029058">
    <property type="entry name" value="AB_hydrolase_fold"/>
</dbReference>
<feature type="region of interest" description="Disordered" evidence="1">
    <location>
        <begin position="1"/>
        <end position="186"/>
    </location>
</feature>
<name>A0A3M7C0B4_HORWE</name>